<dbReference type="SMART" id="SM00388">
    <property type="entry name" value="HisKA"/>
    <property type="match status" value="1"/>
</dbReference>
<dbReference type="InterPro" id="IPR036097">
    <property type="entry name" value="HisK_dim/P_sf"/>
</dbReference>
<evidence type="ECO:0000313" key="13">
    <source>
        <dbReference type="Proteomes" id="UP000199441"/>
    </source>
</evidence>
<dbReference type="InterPro" id="IPR003661">
    <property type="entry name" value="HisK_dim/P_dom"/>
</dbReference>
<evidence type="ECO:0000313" key="12">
    <source>
        <dbReference type="EMBL" id="SDX17463.1"/>
    </source>
</evidence>
<dbReference type="Proteomes" id="UP000199441">
    <property type="component" value="Unassembled WGS sequence"/>
</dbReference>
<dbReference type="GO" id="GO:0016020">
    <property type="term" value="C:membrane"/>
    <property type="evidence" value="ECO:0007669"/>
    <property type="project" value="UniProtKB-SubCell"/>
</dbReference>
<dbReference type="InterPro" id="IPR005467">
    <property type="entry name" value="His_kinase_dom"/>
</dbReference>
<evidence type="ECO:0000259" key="11">
    <source>
        <dbReference type="PROSITE" id="PS50109"/>
    </source>
</evidence>
<feature type="transmembrane region" description="Helical" evidence="10">
    <location>
        <begin position="9"/>
        <end position="30"/>
    </location>
</feature>
<sequence length="467" mass="50340">MINSLSGRFLILTVIFVMLAEVLIFVPSVARFREDYLLARLEKSQIASLSVLASQDQNISSSLAQELLDNAGVYNVVLRRDAASQLVLSSPVPGPVTTMVDLRDPSAAYLIIGAMRQLFVPPEGVIRVIGAPTRAAGTMIEVAMPQAPLRAAMVDYGLNVLALSAVISIISAALLFLAVRRFMVRPIKRVVHSMEAYALAPEDARRVIQPTSSITELRAAEDTLAELQTRLTGSLKQKERLAQLGGAVAKISHDLRNILTTATLLADRMEMSDDPAVQRSAPKLVNSLSRAVNLCEGTLAFGRVEEAPPKLAMTQVHDIVEDVLQSEQLSTSSDIRFDCDVPKQMMVRCDGEQLYRILGNLVRNARQALEASGTAGKISIVGGEAADGWRLTIQDSGPGLPPKARQNLFTAFEGGVRVGGTGLGLAISAELARGHGGELKLVRSDEHGTEFQLFLPKENALFDQAAQ</sequence>
<dbReference type="InterPro" id="IPR036890">
    <property type="entry name" value="HATPase_C_sf"/>
</dbReference>
<keyword evidence="9 10" id="KW-0472">Membrane</keyword>
<evidence type="ECO:0000256" key="3">
    <source>
        <dbReference type="ARBA" id="ARBA00012438"/>
    </source>
</evidence>
<evidence type="ECO:0000256" key="7">
    <source>
        <dbReference type="ARBA" id="ARBA00022777"/>
    </source>
</evidence>
<dbReference type="Pfam" id="PF02518">
    <property type="entry name" value="HATPase_c"/>
    <property type="match status" value="1"/>
</dbReference>
<keyword evidence="5" id="KW-0808">Transferase</keyword>
<organism evidence="12 13">
    <name type="scientific">Litoreibacter albidus</name>
    <dbReference type="NCBI Taxonomy" id="670155"/>
    <lineage>
        <taxon>Bacteria</taxon>
        <taxon>Pseudomonadati</taxon>
        <taxon>Pseudomonadota</taxon>
        <taxon>Alphaproteobacteria</taxon>
        <taxon>Rhodobacterales</taxon>
        <taxon>Roseobacteraceae</taxon>
        <taxon>Litoreibacter</taxon>
    </lineage>
</organism>
<evidence type="ECO:0000256" key="2">
    <source>
        <dbReference type="ARBA" id="ARBA00004370"/>
    </source>
</evidence>
<evidence type="ECO:0000256" key="9">
    <source>
        <dbReference type="ARBA" id="ARBA00023136"/>
    </source>
</evidence>
<protein>
    <recommendedName>
        <fullName evidence="3">histidine kinase</fullName>
        <ecNumber evidence="3">2.7.13.3</ecNumber>
    </recommendedName>
</protein>
<evidence type="ECO:0000256" key="6">
    <source>
        <dbReference type="ARBA" id="ARBA00022692"/>
    </source>
</evidence>
<evidence type="ECO:0000256" key="5">
    <source>
        <dbReference type="ARBA" id="ARBA00022679"/>
    </source>
</evidence>
<dbReference type="GO" id="GO:0000155">
    <property type="term" value="F:phosphorelay sensor kinase activity"/>
    <property type="evidence" value="ECO:0007669"/>
    <property type="project" value="InterPro"/>
</dbReference>
<comment type="subcellular location">
    <subcellularLocation>
        <location evidence="2">Membrane</location>
    </subcellularLocation>
</comment>
<dbReference type="STRING" id="670155.SAMN04488001_2605"/>
<gene>
    <name evidence="12" type="ORF">SAMN04488001_2605</name>
</gene>
<dbReference type="InterPro" id="IPR003594">
    <property type="entry name" value="HATPase_dom"/>
</dbReference>
<comment type="catalytic activity">
    <reaction evidence="1">
        <text>ATP + protein L-histidine = ADP + protein N-phospho-L-histidine.</text>
        <dbReference type="EC" id="2.7.13.3"/>
    </reaction>
</comment>
<keyword evidence="13" id="KW-1185">Reference proteome</keyword>
<keyword evidence="7 12" id="KW-0418">Kinase</keyword>
<dbReference type="PROSITE" id="PS50109">
    <property type="entry name" value="HIS_KIN"/>
    <property type="match status" value="1"/>
</dbReference>
<dbReference type="SUPFAM" id="SSF55874">
    <property type="entry name" value="ATPase domain of HSP90 chaperone/DNA topoisomerase II/histidine kinase"/>
    <property type="match status" value="1"/>
</dbReference>
<dbReference type="Gene3D" id="1.10.287.130">
    <property type="match status" value="1"/>
</dbReference>
<keyword evidence="8 10" id="KW-1133">Transmembrane helix</keyword>
<dbReference type="InterPro" id="IPR050428">
    <property type="entry name" value="TCS_sensor_his_kinase"/>
</dbReference>
<feature type="transmembrane region" description="Helical" evidence="10">
    <location>
        <begin position="156"/>
        <end position="179"/>
    </location>
</feature>
<dbReference type="CDD" id="cd00075">
    <property type="entry name" value="HATPase"/>
    <property type="match status" value="1"/>
</dbReference>
<dbReference type="PANTHER" id="PTHR45436:SF5">
    <property type="entry name" value="SENSOR HISTIDINE KINASE TRCS"/>
    <property type="match status" value="1"/>
</dbReference>
<keyword evidence="6 10" id="KW-0812">Transmembrane</keyword>
<name>A0A1H2ZJ30_9RHOB</name>
<dbReference type="EC" id="2.7.13.3" evidence="3"/>
<reference evidence="13" key="1">
    <citation type="submission" date="2016-10" db="EMBL/GenBank/DDBJ databases">
        <authorList>
            <person name="Varghese N."/>
            <person name="Submissions S."/>
        </authorList>
    </citation>
    <scope>NUCLEOTIDE SEQUENCE [LARGE SCALE GENOMIC DNA]</scope>
    <source>
        <strain evidence="13">DSM 26922</strain>
    </source>
</reference>
<dbReference type="AlphaFoldDB" id="A0A1H2ZJ30"/>
<dbReference type="Gene3D" id="3.30.565.10">
    <property type="entry name" value="Histidine kinase-like ATPase, C-terminal domain"/>
    <property type="match status" value="1"/>
</dbReference>
<feature type="domain" description="Histidine kinase" evidence="11">
    <location>
        <begin position="250"/>
        <end position="459"/>
    </location>
</feature>
<dbReference type="PANTHER" id="PTHR45436">
    <property type="entry name" value="SENSOR HISTIDINE KINASE YKOH"/>
    <property type="match status" value="1"/>
</dbReference>
<proteinExistence type="predicted"/>
<dbReference type="SMART" id="SM00387">
    <property type="entry name" value="HATPase_c"/>
    <property type="match status" value="1"/>
</dbReference>
<evidence type="ECO:0000256" key="4">
    <source>
        <dbReference type="ARBA" id="ARBA00022553"/>
    </source>
</evidence>
<evidence type="ECO:0000256" key="10">
    <source>
        <dbReference type="SAM" id="Phobius"/>
    </source>
</evidence>
<dbReference type="SUPFAM" id="SSF47384">
    <property type="entry name" value="Homodimeric domain of signal transducing histidine kinase"/>
    <property type="match status" value="1"/>
</dbReference>
<accession>A0A1H2ZJ30</accession>
<dbReference type="PRINTS" id="PR00344">
    <property type="entry name" value="BCTRLSENSOR"/>
</dbReference>
<dbReference type="RefSeq" id="WP_089947367.1">
    <property type="nucleotide sequence ID" value="NZ_FNOI01000004.1"/>
</dbReference>
<dbReference type="InterPro" id="IPR004358">
    <property type="entry name" value="Sig_transdc_His_kin-like_C"/>
</dbReference>
<dbReference type="EMBL" id="FNOI01000004">
    <property type="protein sequence ID" value="SDX17463.1"/>
    <property type="molecule type" value="Genomic_DNA"/>
</dbReference>
<evidence type="ECO:0000256" key="1">
    <source>
        <dbReference type="ARBA" id="ARBA00000085"/>
    </source>
</evidence>
<keyword evidence="4" id="KW-0597">Phosphoprotein</keyword>
<dbReference type="OrthoDB" id="9784218at2"/>
<evidence type="ECO:0000256" key="8">
    <source>
        <dbReference type="ARBA" id="ARBA00022989"/>
    </source>
</evidence>